<dbReference type="InterPro" id="IPR013785">
    <property type="entry name" value="Aldolase_TIM"/>
</dbReference>
<evidence type="ECO:0000256" key="1">
    <source>
        <dbReference type="ARBA" id="ARBA00001966"/>
    </source>
</evidence>
<keyword evidence="2" id="KW-0411">Iron-sulfur</keyword>
<proteinExistence type="predicted"/>
<name>A0A7C5M4K0_UNCW3</name>
<keyword evidence="2" id="KW-0479">Metal-binding</keyword>
<evidence type="ECO:0000313" key="3">
    <source>
        <dbReference type="EMBL" id="HHF58333.1"/>
    </source>
</evidence>
<dbReference type="PANTHER" id="PTHR43787:SF3">
    <property type="entry name" value="ARYLSULFATASE REGULATORY PROTEIN"/>
    <property type="match status" value="1"/>
</dbReference>
<dbReference type="SUPFAM" id="SSF102114">
    <property type="entry name" value="Radical SAM enzymes"/>
    <property type="match status" value="1"/>
</dbReference>
<dbReference type="NCBIfam" id="TIGR04085">
    <property type="entry name" value="rSAM_more_4Fe4S"/>
    <property type="match status" value="1"/>
</dbReference>
<dbReference type="PANTHER" id="PTHR43787">
    <property type="entry name" value="FEMO COFACTOR BIOSYNTHESIS PROTEIN NIFB-RELATED"/>
    <property type="match status" value="1"/>
</dbReference>
<dbReference type="CDD" id="cd01335">
    <property type="entry name" value="Radical_SAM"/>
    <property type="match status" value="1"/>
</dbReference>
<sequence>YCFEQGIKSISMDEKTLRNTESFIKNKINEFKPEEVEVAYYGGEPLLEVEKILRIGATLNSFTKEKAISLKAEIVTNGYLYNLDTAQELYEKANVERAQITLDGPPPVHNSRRKHRFHGGTFYTIFQNMRQILESKLPVKINLRVNLDKTNISSLKDLLEILSVFASNENFDLYFAPVTGNVHMEKHLFTTEEYGNVYVDVILPLLKQYGFDYEQYPDISYVFCAGITPFHYLIDADGYIKKCYDLVGRNEHNVGDISTYDFNHVEVLKWELMEPLSEECKTCKFLPVCGGGCPFKKLSTGENHCEMWKYIMDKLLVKIYELKEENEKVYT</sequence>
<protein>
    <submittedName>
        <fullName evidence="3">SPASM domain-containing protein</fullName>
    </submittedName>
</protein>
<comment type="caution">
    <text evidence="3">The sequence shown here is derived from an EMBL/GenBank/DDBJ whole genome shotgun (WGS) entry which is preliminary data.</text>
</comment>
<comment type="cofactor">
    <cofactor evidence="1">
        <name>[4Fe-4S] cluster</name>
        <dbReference type="ChEBI" id="CHEBI:49883"/>
    </cofactor>
</comment>
<gene>
    <name evidence="3" type="ORF">ENL41_02790</name>
</gene>
<accession>A0A7C5M4K0</accession>
<keyword evidence="2" id="KW-0408">Iron</keyword>
<dbReference type="InterPro" id="IPR023885">
    <property type="entry name" value="4Fe4S-binding_SPASM_dom"/>
</dbReference>
<dbReference type="Gene3D" id="3.20.20.70">
    <property type="entry name" value="Aldolase class I"/>
    <property type="match status" value="1"/>
</dbReference>
<keyword evidence="2" id="KW-0004">4Fe-4S</keyword>
<dbReference type="EMBL" id="DRTV01000196">
    <property type="protein sequence ID" value="HHF58333.1"/>
    <property type="molecule type" value="Genomic_DNA"/>
</dbReference>
<dbReference type="GO" id="GO:0051539">
    <property type="term" value="F:4 iron, 4 sulfur cluster binding"/>
    <property type="evidence" value="ECO:0007669"/>
    <property type="project" value="UniProtKB-KW"/>
</dbReference>
<reference evidence="3" key="1">
    <citation type="journal article" date="2020" name="mSystems">
        <title>Genome- and Community-Level Interaction Insights into Carbon Utilization and Element Cycling Functions of Hydrothermarchaeota in Hydrothermal Sediment.</title>
        <authorList>
            <person name="Zhou Z."/>
            <person name="Liu Y."/>
            <person name="Xu W."/>
            <person name="Pan J."/>
            <person name="Luo Z.H."/>
            <person name="Li M."/>
        </authorList>
    </citation>
    <scope>NUCLEOTIDE SEQUENCE [LARGE SCALE GENOMIC DNA]</scope>
    <source>
        <strain evidence="3">HyVt-94</strain>
    </source>
</reference>
<feature type="non-terminal residue" evidence="3">
    <location>
        <position position="1"/>
    </location>
</feature>
<dbReference type="Proteomes" id="UP000886014">
    <property type="component" value="Unassembled WGS sequence"/>
</dbReference>
<evidence type="ECO:0000256" key="2">
    <source>
        <dbReference type="ARBA" id="ARBA00022485"/>
    </source>
</evidence>
<organism evidence="3">
    <name type="scientific">candidate division WOR-3 bacterium</name>
    <dbReference type="NCBI Taxonomy" id="2052148"/>
    <lineage>
        <taxon>Bacteria</taxon>
        <taxon>Bacteria division WOR-3</taxon>
    </lineage>
</organism>
<dbReference type="InterPro" id="IPR058240">
    <property type="entry name" value="rSAM_sf"/>
</dbReference>
<dbReference type="AlphaFoldDB" id="A0A7C5M4K0"/>